<evidence type="ECO:0000256" key="1">
    <source>
        <dbReference type="ARBA" id="ARBA00004141"/>
    </source>
</evidence>
<dbReference type="InterPro" id="IPR045863">
    <property type="entry name" value="CorA_TM1_TM2"/>
</dbReference>
<reference evidence="7 8" key="1">
    <citation type="submission" date="2022-03" db="EMBL/GenBank/DDBJ databases">
        <authorList>
            <person name="Jo J.-H."/>
            <person name="Im W.-T."/>
        </authorList>
    </citation>
    <scope>NUCLEOTIDE SEQUENCE [LARGE SCALE GENOMIC DNA]</scope>
    <source>
        <strain evidence="7 8">SM33</strain>
    </source>
</reference>
<gene>
    <name evidence="7" type="ORF">LZ016_06430</name>
</gene>
<evidence type="ECO:0008006" key="9">
    <source>
        <dbReference type="Google" id="ProtNLM"/>
    </source>
</evidence>
<evidence type="ECO:0000256" key="4">
    <source>
        <dbReference type="ARBA" id="ARBA00022989"/>
    </source>
</evidence>
<sequence>MLWIDIDEPDAGELERLGQLLNLRRGAWTAQDAGRPMLENYGEYFRFSVSTAPAPNHGTDDRLPNSTEERAVPGSIRVDFIVSERWLVTVHAGNVPCLDRFREQDKAETLIGLLTGQALAASLLDWHLGEYFQEVSRIEEAADKLDERVLRESASGILLGRMVALRRRVSRLRSLLVAQREVFYGLSRPDFALVTDSGAAPFYEGLVTRFERAVDEVERTRDVVVGSFELFTSRTGQQTNDLVKVLTFLTAIVGFCAAIAGLMGMNFKLPFFETGTTGFSIVTGGLVFIALISVAYARHRDWI</sequence>
<evidence type="ECO:0000256" key="3">
    <source>
        <dbReference type="ARBA" id="ARBA00022692"/>
    </source>
</evidence>
<dbReference type="Gene3D" id="3.30.460.20">
    <property type="entry name" value="CorA soluble domain-like"/>
    <property type="match status" value="1"/>
</dbReference>
<name>A0ABS9VL91_9SPHN</name>
<evidence type="ECO:0000256" key="6">
    <source>
        <dbReference type="SAM" id="Phobius"/>
    </source>
</evidence>
<comment type="similarity">
    <text evidence="2">Belongs to the CorA metal ion transporter (MIT) (TC 1.A.35) family.</text>
</comment>
<keyword evidence="8" id="KW-1185">Reference proteome</keyword>
<evidence type="ECO:0000313" key="8">
    <source>
        <dbReference type="Proteomes" id="UP001203058"/>
    </source>
</evidence>
<dbReference type="Gene3D" id="1.20.58.340">
    <property type="entry name" value="Magnesium transport protein CorA, transmembrane region"/>
    <property type="match status" value="2"/>
</dbReference>
<protein>
    <recommendedName>
        <fullName evidence="9">Magnesium transporter</fullName>
    </recommendedName>
</protein>
<organism evidence="7 8">
    <name type="scientific">Sphingomonas telluris</name>
    <dbReference type="NCBI Taxonomy" id="2907998"/>
    <lineage>
        <taxon>Bacteria</taxon>
        <taxon>Pseudomonadati</taxon>
        <taxon>Pseudomonadota</taxon>
        <taxon>Alphaproteobacteria</taxon>
        <taxon>Sphingomonadales</taxon>
        <taxon>Sphingomonadaceae</taxon>
        <taxon>Sphingomonas</taxon>
    </lineage>
</organism>
<evidence type="ECO:0000256" key="5">
    <source>
        <dbReference type="ARBA" id="ARBA00023136"/>
    </source>
</evidence>
<keyword evidence="4 6" id="KW-1133">Transmembrane helix</keyword>
<keyword evidence="5 6" id="KW-0472">Membrane</keyword>
<dbReference type="Pfam" id="PF01544">
    <property type="entry name" value="CorA"/>
    <property type="match status" value="1"/>
</dbReference>
<dbReference type="PANTHER" id="PTHR21535:SF51">
    <property type="entry name" value="MANGANESE RESISTANCE PROTEIN MNR2"/>
    <property type="match status" value="1"/>
</dbReference>
<dbReference type="InterPro" id="IPR045861">
    <property type="entry name" value="CorA_cytoplasmic_dom"/>
</dbReference>
<comment type="caution">
    <text evidence="7">The sequence shown here is derived from an EMBL/GenBank/DDBJ whole genome shotgun (WGS) entry which is preliminary data.</text>
</comment>
<dbReference type="SUPFAM" id="SSF144083">
    <property type="entry name" value="Magnesium transport protein CorA, transmembrane region"/>
    <property type="match status" value="1"/>
</dbReference>
<comment type="subcellular location">
    <subcellularLocation>
        <location evidence="1">Membrane</location>
        <topology evidence="1">Multi-pass membrane protein</topology>
    </subcellularLocation>
</comment>
<evidence type="ECO:0000256" key="2">
    <source>
        <dbReference type="ARBA" id="ARBA00009765"/>
    </source>
</evidence>
<dbReference type="EMBL" id="JAKZHW010000001">
    <property type="protein sequence ID" value="MCH8615735.1"/>
    <property type="molecule type" value="Genomic_DNA"/>
</dbReference>
<dbReference type="PANTHER" id="PTHR21535">
    <property type="entry name" value="MAGNESIUM AND COBALT TRANSPORT PROTEIN/MITOCHONDRIAL IMPORT INNER MEMBRANE TRANSLOCASE SUBUNIT TIM8"/>
    <property type="match status" value="1"/>
</dbReference>
<feature type="transmembrane region" description="Helical" evidence="6">
    <location>
        <begin position="277"/>
        <end position="297"/>
    </location>
</feature>
<dbReference type="RefSeq" id="WP_241446579.1">
    <property type="nucleotide sequence ID" value="NZ_JAKZHW010000001.1"/>
</dbReference>
<dbReference type="SUPFAM" id="SSF143865">
    <property type="entry name" value="CorA soluble domain-like"/>
    <property type="match status" value="1"/>
</dbReference>
<evidence type="ECO:0000313" key="7">
    <source>
        <dbReference type="EMBL" id="MCH8615735.1"/>
    </source>
</evidence>
<dbReference type="Proteomes" id="UP001203058">
    <property type="component" value="Unassembled WGS sequence"/>
</dbReference>
<keyword evidence="3 6" id="KW-0812">Transmembrane</keyword>
<proteinExistence type="inferred from homology"/>
<dbReference type="InterPro" id="IPR002523">
    <property type="entry name" value="MgTranspt_CorA/ZnTranspt_ZntB"/>
</dbReference>
<accession>A0ABS9VL91</accession>
<feature type="transmembrane region" description="Helical" evidence="6">
    <location>
        <begin position="242"/>
        <end position="265"/>
    </location>
</feature>